<accession>A0ABT9WXV1</accession>
<evidence type="ECO:0000313" key="8">
    <source>
        <dbReference type="Proteomes" id="UP001223586"/>
    </source>
</evidence>
<dbReference type="InterPro" id="IPR015424">
    <property type="entry name" value="PyrdxlP-dep_Trfase"/>
</dbReference>
<sequence length="386" mass="45010">MLNFDDIPHRNNTFSEKWDLRKEVFGTEEVVPLWVADMDFRCADEILAAITERTKQGVLGYTYPPAELFHAIQYWQETRNQWQIEKENLIVNNTVISSLNALLRVLSQKEDYIMMCTPVYFPFFHTVNKLNRKNLFSKLVLSNNNYTMDWEDIEQKMQQYQPKVFLLCNPHNPSGRVWKKEELAKLAQLCQQYNVDIISDDIHSDILFQKGSYTPAAVAYPEYRNHIHTLSAPTKAFNFAGLKSSFAIIFNEKIRQDFQLKQQELGYHKLNIFAIEATIAAYQHCEYWLDRLNLYLKDHYAWVMSEMKGTSLELIQSDSTFLIWVKYANSACSEQDIFNNFIKHGLGVQMGSQFGPGGEGFFRVNIGTGRPLLKQPIQTLKKLFSY</sequence>
<evidence type="ECO:0000256" key="3">
    <source>
        <dbReference type="ARBA" id="ARBA00022898"/>
    </source>
</evidence>
<dbReference type="InterPro" id="IPR015421">
    <property type="entry name" value="PyrdxlP-dep_Trfase_major"/>
</dbReference>
<organism evidence="7 8">
    <name type="scientific">Bacillus chungangensis</name>
    <dbReference type="NCBI Taxonomy" id="587633"/>
    <lineage>
        <taxon>Bacteria</taxon>
        <taxon>Bacillati</taxon>
        <taxon>Bacillota</taxon>
        <taxon>Bacilli</taxon>
        <taxon>Bacillales</taxon>
        <taxon>Bacillaceae</taxon>
        <taxon>Bacillus</taxon>
    </lineage>
</organism>
<comment type="cofactor">
    <cofactor evidence="1">
        <name>pyridoxal 5'-phosphate</name>
        <dbReference type="ChEBI" id="CHEBI:597326"/>
    </cofactor>
</comment>
<name>A0ABT9WXV1_9BACI</name>
<dbReference type="Proteomes" id="UP001223586">
    <property type="component" value="Unassembled WGS sequence"/>
</dbReference>
<dbReference type="NCBIfam" id="TIGR04350">
    <property type="entry name" value="C_S_lyase_PatB"/>
    <property type="match status" value="1"/>
</dbReference>
<proteinExistence type="inferred from homology"/>
<gene>
    <name evidence="7" type="ORF">J2S08_003843</name>
</gene>
<evidence type="ECO:0000256" key="1">
    <source>
        <dbReference type="ARBA" id="ARBA00001933"/>
    </source>
</evidence>
<dbReference type="GO" id="GO:0047804">
    <property type="term" value="F:cysteine-S-conjugate beta-lyase activity"/>
    <property type="evidence" value="ECO:0007669"/>
    <property type="project" value="UniProtKB-EC"/>
</dbReference>
<evidence type="ECO:0000313" key="7">
    <source>
        <dbReference type="EMBL" id="MDQ0177949.1"/>
    </source>
</evidence>
<dbReference type="RefSeq" id="WP_307232378.1">
    <property type="nucleotide sequence ID" value="NZ_JAUSTT010000030.1"/>
</dbReference>
<reference evidence="7 8" key="1">
    <citation type="submission" date="2023-07" db="EMBL/GenBank/DDBJ databases">
        <title>Genomic Encyclopedia of Type Strains, Phase IV (KMG-IV): sequencing the most valuable type-strain genomes for metagenomic binning, comparative biology and taxonomic classification.</title>
        <authorList>
            <person name="Goeker M."/>
        </authorList>
    </citation>
    <scope>NUCLEOTIDE SEQUENCE [LARGE SCALE GENOMIC DNA]</scope>
    <source>
        <strain evidence="7 8">DSM 23837</strain>
    </source>
</reference>
<evidence type="ECO:0000256" key="4">
    <source>
        <dbReference type="ARBA" id="ARBA00023239"/>
    </source>
</evidence>
<dbReference type="SUPFAM" id="SSF53383">
    <property type="entry name" value="PLP-dependent transferases"/>
    <property type="match status" value="1"/>
</dbReference>
<feature type="domain" description="Aminotransferase class I/classII large" evidence="6">
    <location>
        <begin position="30"/>
        <end position="367"/>
    </location>
</feature>
<dbReference type="Gene3D" id="3.40.640.10">
    <property type="entry name" value="Type I PLP-dependent aspartate aminotransferase-like (Major domain)"/>
    <property type="match status" value="1"/>
</dbReference>
<keyword evidence="8" id="KW-1185">Reference proteome</keyword>
<dbReference type="Gene3D" id="3.90.1150.10">
    <property type="entry name" value="Aspartate Aminotransferase, domain 1"/>
    <property type="match status" value="1"/>
</dbReference>
<protein>
    <recommendedName>
        <fullName evidence="2">cysteine-S-conjugate beta-lyase</fullName>
        <ecNumber evidence="2">4.4.1.13</ecNumber>
    </recommendedName>
</protein>
<comment type="caution">
    <text evidence="7">The sequence shown here is derived from an EMBL/GenBank/DDBJ whole genome shotgun (WGS) entry which is preliminary data.</text>
</comment>
<dbReference type="InterPro" id="IPR027619">
    <property type="entry name" value="C-S_lyase_PatB-like"/>
</dbReference>
<dbReference type="PANTHER" id="PTHR43525:SF1">
    <property type="entry name" value="PROTEIN MALY"/>
    <property type="match status" value="1"/>
</dbReference>
<evidence type="ECO:0000256" key="2">
    <source>
        <dbReference type="ARBA" id="ARBA00012224"/>
    </source>
</evidence>
<dbReference type="InterPro" id="IPR051798">
    <property type="entry name" value="Class-II_PLP-Dep_Aminotrans"/>
</dbReference>
<dbReference type="EMBL" id="JAUSTT010000030">
    <property type="protein sequence ID" value="MDQ0177949.1"/>
    <property type="molecule type" value="Genomic_DNA"/>
</dbReference>
<dbReference type="CDD" id="cd00609">
    <property type="entry name" value="AAT_like"/>
    <property type="match status" value="1"/>
</dbReference>
<evidence type="ECO:0000256" key="5">
    <source>
        <dbReference type="ARBA" id="ARBA00037974"/>
    </source>
</evidence>
<keyword evidence="4 7" id="KW-0456">Lyase</keyword>
<dbReference type="InterPro" id="IPR015422">
    <property type="entry name" value="PyrdxlP-dep_Trfase_small"/>
</dbReference>
<comment type="similarity">
    <text evidence="5">Belongs to the class-II pyridoxal-phosphate-dependent aminotransferase family. MalY/PatB cystathionine beta-lyase subfamily.</text>
</comment>
<evidence type="ECO:0000259" key="6">
    <source>
        <dbReference type="Pfam" id="PF00155"/>
    </source>
</evidence>
<dbReference type="PANTHER" id="PTHR43525">
    <property type="entry name" value="PROTEIN MALY"/>
    <property type="match status" value="1"/>
</dbReference>
<dbReference type="EC" id="4.4.1.13" evidence="2"/>
<dbReference type="Pfam" id="PF00155">
    <property type="entry name" value="Aminotran_1_2"/>
    <property type="match status" value="1"/>
</dbReference>
<keyword evidence="3" id="KW-0663">Pyridoxal phosphate</keyword>
<dbReference type="InterPro" id="IPR004839">
    <property type="entry name" value="Aminotransferase_I/II_large"/>
</dbReference>